<organism evidence="5 6">
    <name type="scientific">Volvox africanus</name>
    <dbReference type="NCBI Taxonomy" id="51714"/>
    <lineage>
        <taxon>Eukaryota</taxon>
        <taxon>Viridiplantae</taxon>
        <taxon>Chlorophyta</taxon>
        <taxon>core chlorophytes</taxon>
        <taxon>Chlorophyceae</taxon>
        <taxon>CS clade</taxon>
        <taxon>Chlamydomonadales</taxon>
        <taxon>Volvocaceae</taxon>
        <taxon>Volvox</taxon>
    </lineage>
</organism>
<evidence type="ECO:0000256" key="1">
    <source>
        <dbReference type="ARBA" id="ARBA00022801"/>
    </source>
</evidence>
<dbReference type="InterPro" id="IPR038718">
    <property type="entry name" value="SNF2-like_sf"/>
</dbReference>
<dbReference type="Gene3D" id="3.40.50.300">
    <property type="entry name" value="P-loop containing nucleotide triphosphate hydrolases"/>
    <property type="match status" value="1"/>
</dbReference>
<feature type="compositionally biased region" description="Gly residues" evidence="2">
    <location>
        <begin position="1049"/>
        <end position="1064"/>
    </location>
</feature>
<dbReference type="PANTHER" id="PTHR45629">
    <property type="entry name" value="SNF2/RAD54 FAMILY MEMBER"/>
    <property type="match status" value="1"/>
</dbReference>
<dbReference type="InterPro" id="IPR027417">
    <property type="entry name" value="P-loop_NTPase"/>
</dbReference>
<dbReference type="GO" id="GO:0006283">
    <property type="term" value="P:transcription-coupled nucleotide-excision repair"/>
    <property type="evidence" value="ECO:0007669"/>
    <property type="project" value="TreeGrafter"/>
</dbReference>
<dbReference type="SMART" id="SM00487">
    <property type="entry name" value="DEXDc"/>
    <property type="match status" value="1"/>
</dbReference>
<feature type="compositionally biased region" description="Acidic residues" evidence="2">
    <location>
        <begin position="179"/>
        <end position="188"/>
    </location>
</feature>
<dbReference type="GO" id="GO:0005634">
    <property type="term" value="C:nucleus"/>
    <property type="evidence" value="ECO:0007669"/>
    <property type="project" value="TreeGrafter"/>
</dbReference>
<dbReference type="GO" id="GO:0016787">
    <property type="term" value="F:hydrolase activity"/>
    <property type="evidence" value="ECO:0007669"/>
    <property type="project" value="UniProtKB-KW"/>
</dbReference>
<evidence type="ECO:0008006" key="7">
    <source>
        <dbReference type="Google" id="ProtNLM"/>
    </source>
</evidence>
<dbReference type="InterPro" id="IPR014001">
    <property type="entry name" value="Helicase_ATP-bd"/>
</dbReference>
<evidence type="ECO:0000256" key="2">
    <source>
        <dbReference type="SAM" id="MobiDB-lite"/>
    </source>
</evidence>
<feature type="domain" description="Helicase C-terminal" evidence="4">
    <location>
        <begin position="765"/>
        <end position="924"/>
    </location>
</feature>
<evidence type="ECO:0000313" key="6">
    <source>
        <dbReference type="Proteomes" id="UP000747399"/>
    </source>
</evidence>
<evidence type="ECO:0000259" key="3">
    <source>
        <dbReference type="PROSITE" id="PS51192"/>
    </source>
</evidence>
<dbReference type="SUPFAM" id="SSF52540">
    <property type="entry name" value="P-loop containing nucleoside triphosphate hydrolases"/>
    <property type="match status" value="2"/>
</dbReference>
<dbReference type="FunFam" id="3.40.50.10810:FF:000094">
    <property type="entry name" value="DNA excision repair protein ERCC-6"/>
    <property type="match status" value="1"/>
</dbReference>
<comment type="caution">
    <text evidence="5">The sequence shown here is derived from an EMBL/GenBank/DDBJ whole genome shotgun (WGS) entry which is preliminary data.</text>
</comment>
<feature type="non-terminal residue" evidence="5">
    <location>
        <position position="1217"/>
    </location>
</feature>
<reference evidence="5" key="1">
    <citation type="journal article" date="2021" name="Proc. Natl. Acad. Sci. U.S.A.">
        <title>Three genomes in the algal genus Volvox reveal the fate of a haploid sex-determining region after a transition to homothallism.</title>
        <authorList>
            <person name="Yamamoto K."/>
            <person name="Hamaji T."/>
            <person name="Kawai-Toyooka H."/>
            <person name="Matsuzaki R."/>
            <person name="Takahashi F."/>
            <person name="Nishimura Y."/>
            <person name="Kawachi M."/>
            <person name="Noguchi H."/>
            <person name="Minakuchi Y."/>
            <person name="Umen J.G."/>
            <person name="Toyoda A."/>
            <person name="Nozaki H."/>
        </authorList>
    </citation>
    <scope>NUCLEOTIDE SEQUENCE</scope>
    <source>
        <strain evidence="5">NIES-3780</strain>
    </source>
</reference>
<dbReference type="PROSITE" id="PS51194">
    <property type="entry name" value="HELICASE_CTER"/>
    <property type="match status" value="1"/>
</dbReference>
<feature type="region of interest" description="Disordered" evidence="2">
    <location>
        <begin position="1002"/>
        <end position="1070"/>
    </location>
</feature>
<feature type="compositionally biased region" description="Low complexity" evidence="2">
    <location>
        <begin position="333"/>
        <end position="344"/>
    </location>
</feature>
<proteinExistence type="predicted"/>
<name>A0A8J4F3N9_9CHLO</name>
<dbReference type="InterPro" id="IPR050496">
    <property type="entry name" value="SNF2_RAD54_helicase_repair"/>
</dbReference>
<protein>
    <recommendedName>
        <fullName evidence="7">SNF2 super family</fullName>
    </recommendedName>
</protein>
<dbReference type="EMBL" id="BNCO01000036">
    <property type="protein sequence ID" value="GIL59737.1"/>
    <property type="molecule type" value="Genomic_DNA"/>
</dbReference>
<dbReference type="InterPro" id="IPR001650">
    <property type="entry name" value="Helicase_C-like"/>
</dbReference>
<dbReference type="Pfam" id="PF00176">
    <property type="entry name" value="SNF2-rel_dom"/>
    <property type="match status" value="1"/>
</dbReference>
<dbReference type="PROSITE" id="PS51192">
    <property type="entry name" value="HELICASE_ATP_BIND_1"/>
    <property type="match status" value="1"/>
</dbReference>
<evidence type="ECO:0000259" key="4">
    <source>
        <dbReference type="PROSITE" id="PS51194"/>
    </source>
</evidence>
<evidence type="ECO:0000313" key="5">
    <source>
        <dbReference type="EMBL" id="GIL59737.1"/>
    </source>
</evidence>
<dbReference type="GO" id="GO:0008094">
    <property type="term" value="F:ATP-dependent activity, acting on DNA"/>
    <property type="evidence" value="ECO:0007669"/>
    <property type="project" value="TreeGrafter"/>
</dbReference>
<dbReference type="AlphaFoldDB" id="A0A8J4F3N9"/>
<feature type="compositionally biased region" description="Low complexity" evidence="2">
    <location>
        <begin position="66"/>
        <end position="76"/>
    </location>
</feature>
<feature type="non-terminal residue" evidence="5">
    <location>
        <position position="1"/>
    </location>
</feature>
<dbReference type="InterPro" id="IPR049730">
    <property type="entry name" value="SNF2/RAD54-like_C"/>
</dbReference>
<dbReference type="CDD" id="cd18793">
    <property type="entry name" value="SF2_C_SNF"/>
    <property type="match status" value="1"/>
</dbReference>
<feature type="compositionally biased region" description="Low complexity" evidence="2">
    <location>
        <begin position="311"/>
        <end position="320"/>
    </location>
</feature>
<feature type="compositionally biased region" description="Basic and acidic residues" evidence="2">
    <location>
        <begin position="355"/>
        <end position="372"/>
    </location>
</feature>
<feature type="region of interest" description="Disordered" evidence="2">
    <location>
        <begin position="66"/>
        <end position="372"/>
    </location>
</feature>
<dbReference type="InterPro" id="IPR000330">
    <property type="entry name" value="SNF2_N"/>
</dbReference>
<keyword evidence="1" id="KW-0378">Hydrolase</keyword>
<dbReference type="Proteomes" id="UP000747399">
    <property type="component" value="Unassembled WGS sequence"/>
</dbReference>
<keyword evidence="6" id="KW-1185">Reference proteome</keyword>
<feature type="domain" description="Helicase ATP-binding" evidence="3">
    <location>
        <begin position="455"/>
        <end position="628"/>
    </location>
</feature>
<dbReference type="CDD" id="cd18000">
    <property type="entry name" value="DEXHc_ERCC6"/>
    <property type="match status" value="1"/>
</dbReference>
<sequence length="1217" mass="128605">RSRPPPPQPPRYQAAGYGDLRHLGRAELRPDEAMALTRSGRSVGEVIAAAGRAALEARSSRRAAQFLEPQELPQQERGIRRVPQHFWRQAASGRTTGSNTRLRRKSTLPRASRGEAARRARRAAAVVALTEPGGTMTAAAAMDREEDGRKGSGSGGRKRRKMRMEDEEGAAGEVLREGEGDEEGEDGGEGPRRPRRTRSSALRMKHFREEPPGSDVDVDVDVDVGGDATGVSDSGGGDSEHSNLAEELVDGGSSRGRSDDDCSASESYGSSADDGELEASGAKEDSLYDDSLYDDVDEDFYQERLRRSREAAAPAAAAAASGGGRGGDRRRGPAGSHASGGSPPRQRRRLRQHQHSADVGHDDGGGDTTAKDGIEDDVEAVAVATSTNTASQQHQGRAGGSGAAEAEAEAAAAAAAAARDSDNDHDVVFEGGFRVPSRLYCRLFNYQQTAVKWLWELHTQQSGGILGDEMGLGKTVQVIAYMAGLHHSGVYRPSLVVCPATVIRQWLRELRAWWPPFRVVVLHDCGRNPPHAVGSRPDKPALLDVALNSPAGLVLTTYDNLRLQRGLLLRVRWGVAVLDEGHKIRNPDSEITLVCKQLHTVHRLIMSGSPIQNRLAELWSLFDFIFPGKLGTLPVFQAQFAVPIQVGGYANATSLQVTTAYKCAVVLRDLTAPYLLRRRKADVAAQLPAKTEQVLFCTLVSEQLELYRAYLASKEVGEILEGSRRALCGIDILRKICNHPDLLERLTAQGADDYGNPDRSGKLRVAERVLSAWHSAGHKALLFCQTQQMLDILEKLVRGRGWSYHRMDGGTPVAVRPRLIDDFNTNPDVFVFLLTTKVGGLGVNLTGATRVMLYDPDWNPSTDVQARERAWRIGQSQPVTIYRLITAGTIEEKVYHRQIYKSFLTSKVLRDPRQKRFFTARDISELFTLGPEYKKGAAAAAAAAAAGGLGGLDGSGSGGGVGDTETARIFGATMDLHEALRRRGGAAKGSASGLLSSTAAAAAALQRRGEHEGDVDGADSDNGSGGNGGGEPCSVGTAGQSRGDNGSRGTAGHGTGQAGGGGRGGGRKRVLGRTTAAAAAAEAPGCVGADAYGGGGGCSEAGDADDGGTGGGDGSAAADESRVLRELFDGGAGIRGLVDHSKIEGANDPDLIAVHAEAQRVAQRAADALRRSRLACAAASIATPTWTGRHGRAGAPVLAATAAAATTQPSRTGGSHG</sequence>
<gene>
    <name evidence="5" type="ORF">Vafri_14459</name>
</gene>
<feature type="region of interest" description="Disordered" evidence="2">
    <location>
        <begin position="384"/>
        <end position="406"/>
    </location>
</feature>
<dbReference type="PANTHER" id="PTHR45629:SF7">
    <property type="entry name" value="DNA EXCISION REPAIR PROTEIN ERCC-6-RELATED"/>
    <property type="match status" value="1"/>
</dbReference>
<dbReference type="GO" id="GO:0005524">
    <property type="term" value="F:ATP binding"/>
    <property type="evidence" value="ECO:0007669"/>
    <property type="project" value="InterPro"/>
</dbReference>
<feature type="compositionally biased region" description="Acidic residues" evidence="2">
    <location>
        <begin position="287"/>
        <end position="300"/>
    </location>
</feature>
<feature type="compositionally biased region" description="Basic and acidic residues" evidence="2">
    <location>
        <begin position="301"/>
        <end position="310"/>
    </location>
</feature>
<dbReference type="Pfam" id="PF00271">
    <property type="entry name" value="Helicase_C"/>
    <property type="match status" value="1"/>
</dbReference>
<feature type="compositionally biased region" description="Basic residues" evidence="2">
    <location>
        <begin position="193"/>
        <end position="206"/>
    </location>
</feature>
<dbReference type="Gene3D" id="3.40.50.10810">
    <property type="entry name" value="Tandem AAA-ATPase domain"/>
    <property type="match status" value="1"/>
</dbReference>
<accession>A0A8J4F3N9</accession>
<feature type="compositionally biased region" description="Basic residues" evidence="2">
    <location>
        <begin position="345"/>
        <end position="354"/>
    </location>
</feature>
<dbReference type="SMART" id="SM00490">
    <property type="entry name" value="HELICc"/>
    <property type="match status" value="1"/>
</dbReference>